<comment type="caution">
    <text evidence="1">The sequence shown here is derived from an EMBL/GenBank/DDBJ whole genome shotgun (WGS) entry which is preliminary data.</text>
</comment>
<keyword evidence="2" id="KW-1185">Reference proteome</keyword>
<proteinExistence type="predicted"/>
<accession>A0ACB8Z2B2</accession>
<gene>
    <name evidence="1" type="ORF">L6452_31923</name>
</gene>
<evidence type="ECO:0000313" key="2">
    <source>
        <dbReference type="Proteomes" id="UP001055879"/>
    </source>
</evidence>
<dbReference type="EMBL" id="CM042057">
    <property type="protein sequence ID" value="KAI3692114.1"/>
    <property type="molecule type" value="Genomic_DNA"/>
</dbReference>
<reference evidence="2" key="1">
    <citation type="journal article" date="2022" name="Mol. Ecol. Resour.">
        <title>The genomes of chicory, endive, great burdock and yacon provide insights into Asteraceae palaeo-polyploidization history and plant inulin production.</title>
        <authorList>
            <person name="Fan W."/>
            <person name="Wang S."/>
            <person name="Wang H."/>
            <person name="Wang A."/>
            <person name="Jiang F."/>
            <person name="Liu H."/>
            <person name="Zhao H."/>
            <person name="Xu D."/>
            <person name="Zhang Y."/>
        </authorList>
    </citation>
    <scope>NUCLEOTIDE SEQUENCE [LARGE SCALE GENOMIC DNA]</scope>
    <source>
        <strain evidence="2">cv. Niubang</strain>
    </source>
</reference>
<reference evidence="1 2" key="2">
    <citation type="journal article" date="2022" name="Mol. Ecol. Resour.">
        <title>The genomes of chicory, endive, great burdock and yacon provide insights into Asteraceae paleo-polyploidization history and plant inulin production.</title>
        <authorList>
            <person name="Fan W."/>
            <person name="Wang S."/>
            <person name="Wang H."/>
            <person name="Wang A."/>
            <person name="Jiang F."/>
            <person name="Liu H."/>
            <person name="Zhao H."/>
            <person name="Xu D."/>
            <person name="Zhang Y."/>
        </authorList>
    </citation>
    <scope>NUCLEOTIDE SEQUENCE [LARGE SCALE GENOMIC DNA]</scope>
    <source>
        <strain evidence="2">cv. Niubang</strain>
    </source>
</reference>
<sequence length="420" mass="49501">MSSEDFHPLKVHLEDIISATDNFGPNKLIGSGGFGSVYKGELSLPNGQTMIAFKRLDAKHGQGDNEFSKEIMMLSKYKHENLASLLCFCDEGHERILGYKYASRGSLDRYLELEVALEEQDISQNGINMFELGKLAVPPLSYESEEKHHLLLMKGFRYQDTTWLSVDKNKRVCEIISATKCITVVDDRDFRLTREENSRFDYVLGGIRHFQIKARAQFLIPHVTYNINLLYKFTHWDYGTCLPYKYKLEEETHYSGPFITELREDGWLVSQLYRFTCHQRRQQFTIECLDGDSWDDSWRSNKFFLEGIEFRPVNHETEENNIMDSNQNWEQKFPIDYIDLLELSKENIQWTTKKEAYFLLRQGFLIEEEHGELWFSIDKNMKKRLMIPARACLYDNEWTWKSFPESRFEVVAEDEMESSS</sequence>
<organism evidence="1 2">
    <name type="scientific">Arctium lappa</name>
    <name type="common">Greater burdock</name>
    <name type="synonym">Lappa major</name>
    <dbReference type="NCBI Taxonomy" id="4217"/>
    <lineage>
        <taxon>Eukaryota</taxon>
        <taxon>Viridiplantae</taxon>
        <taxon>Streptophyta</taxon>
        <taxon>Embryophyta</taxon>
        <taxon>Tracheophyta</taxon>
        <taxon>Spermatophyta</taxon>
        <taxon>Magnoliopsida</taxon>
        <taxon>eudicotyledons</taxon>
        <taxon>Gunneridae</taxon>
        <taxon>Pentapetalae</taxon>
        <taxon>asterids</taxon>
        <taxon>campanulids</taxon>
        <taxon>Asterales</taxon>
        <taxon>Asteraceae</taxon>
        <taxon>Carduoideae</taxon>
        <taxon>Cardueae</taxon>
        <taxon>Arctiinae</taxon>
        <taxon>Arctium</taxon>
    </lineage>
</organism>
<name>A0ACB8Z2B2_ARCLA</name>
<dbReference type="Proteomes" id="UP001055879">
    <property type="component" value="Linkage Group LG11"/>
</dbReference>
<evidence type="ECO:0000313" key="1">
    <source>
        <dbReference type="EMBL" id="KAI3692114.1"/>
    </source>
</evidence>
<protein>
    <submittedName>
        <fullName evidence="1">Uncharacterized protein</fullName>
    </submittedName>
</protein>